<evidence type="ECO:0000256" key="8">
    <source>
        <dbReference type="SAM" id="Phobius"/>
    </source>
</evidence>
<feature type="chain" id="PRO_5045654977" evidence="9">
    <location>
        <begin position="29"/>
        <end position="869"/>
    </location>
</feature>
<dbReference type="InterPro" id="IPR010920">
    <property type="entry name" value="LSM_dom_sf"/>
</dbReference>
<keyword evidence="4 8" id="KW-0812">Transmembrane</keyword>
<feature type="transmembrane region" description="Helical" evidence="8">
    <location>
        <begin position="519"/>
        <end position="536"/>
    </location>
</feature>
<evidence type="ECO:0000256" key="9">
    <source>
        <dbReference type="SAM" id="SignalP"/>
    </source>
</evidence>
<evidence type="ECO:0000256" key="2">
    <source>
        <dbReference type="ARBA" id="ARBA00008017"/>
    </source>
</evidence>
<comment type="caution">
    <text evidence="14">The sequence shown here is derived from an EMBL/GenBank/DDBJ whole genome shotgun (WGS) entry which is preliminary data.</text>
</comment>
<dbReference type="SUPFAM" id="SSF50182">
    <property type="entry name" value="Sm-like ribonucleoproteins"/>
    <property type="match status" value="1"/>
</dbReference>
<dbReference type="InterPro" id="IPR025692">
    <property type="entry name" value="MscS_IM_dom1"/>
</dbReference>
<keyword evidence="3" id="KW-1003">Cell membrane</keyword>
<keyword evidence="15" id="KW-1185">Reference proteome</keyword>
<feature type="coiled-coil region" evidence="7">
    <location>
        <begin position="44"/>
        <end position="78"/>
    </location>
</feature>
<evidence type="ECO:0000313" key="14">
    <source>
        <dbReference type="EMBL" id="MFD2158066.1"/>
    </source>
</evidence>
<dbReference type="InterPro" id="IPR049142">
    <property type="entry name" value="MS_channel_1st"/>
</dbReference>
<dbReference type="PANTHER" id="PTHR30347">
    <property type="entry name" value="POTASSIUM CHANNEL RELATED"/>
    <property type="match status" value="1"/>
</dbReference>
<feature type="domain" description="Mechanosensitive ion channel MscS" evidence="10">
    <location>
        <begin position="687"/>
        <end position="752"/>
    </location>
</feature>
<name>A0ABW4Z7W0_9BACT</name>
<dbReference type="Gene3D" id="1.10.287.1260">
    <property type="match status" value="1"/>
</dbReference>
<evidence type="ECO:0000259" key="11">
    <source>
        <dbReference type="Pfam" id="PF12794"/>
    </source>
</evidence>
<dbReference type="InterPro" id="IPR049278">
    <property type="entry name" value="MS_channel_C"/>
</dbReference>
<feature type="transmembrane region" description="Helical" evidence="8">
    <location>
        <begin position="230"/>
        <end position="247"/>
    </location>
</feature>
<dbReference type="InterPro" id="IPR023408">
    <property type="entry name" value="MscS_beta-dom_sf"/>
</dbReference>
<dbReference type="Pfam" id="PF00924">
    <property type="entry name" value="MS_channel_2nd"/>
    <property type="match status" value="1"/>
</dbReference>
<evidence type="ECO:0000256" key="1">
    <source>
        <dbReference type="ARBA" id="ARBA00004651"/>
    </source>
</evidence>
<keyword evidence="7" id="KW-0175">Coiled coil</keyword>
<comment type="similarity">
    <text evidence="2">Belongs to the MscS (TC 1.A.23) family.</text>
</comment>
<evidence type="ECO:0000256" key="6">
    <source>
        <dbReference type="ARBA" id="ARBA00023136"/>
    </source>
</evidence>
<dbReference type="InterPro" id="IPR006685">
    <property type="entry name" value="MscS_channel_2nd"/>
</dbReference>
<comment type="subcellular location">
    <subcellularLocation>
        <location evidence="1">Cell membrane</location>
        <topology evidence="1">Multi-pass membrane protein</topology>
    </subcellularLocation>
</comment>
<keyword evidence="6 8" id="KW-0472">Membrane</keyword>
<dbReference type="InterPro" id="IPR011014">
    <property type="entry name" value="MscS_channel_TM-2"/>
</dbReference>
<feature type="transmembrane region" description="Helical" evidence="8">
    <location>
        <begin position="345"/>
        <end position="368"/>
    </location>
</feature>
<feature type="transmembrane region" description="Helical" evidence="8">
    <location>
        <begin position="603"/>
        <end position="624"/>
    </location>
</feature>
<feature type="domain" description="Mechanosensitive ion channel inner membrane" evidence="11">
    <location>
        <begin position="231"/>
        <end position="550"/>
    </location>
</feature>
<evidence type="ECO:0000259" key="13">
    <source>
        <dbReference type="Pfam" id="PF21088"/>
    </source>
</evidence>
<evidence type="ECO:0000259" key="12">
    <source>
        <dbReference type="Pfam" id="PF21082"/>
    </source>
</evidence>
<feature type="transmembrane region" description="Helical" evidence="8">
    <location>
        <begin position="672"/>
        <end position="699"/>
    </location>
</feature>
<evidence type="ECO:0000313" key="15">
    <source>
        <dbReference type="Proteomes" id="UP001597389"/>
    </source>
</evidence>
<keyword evidence="5 8" id="KW-1133">Transmembrane helix</keyword>
<dbReference type="Pfam" id="PF21088">
    <property type="entry name" value="MS_channel_1st"/>
    <property type="match status" value="1"/>
</dbReference>
<protein>
    <submittedName>
        <fullName evidence="14">Mechanosensitive ion channel domain-containing protein</fullName>
    </submittedName>
</protein>
<feature type="transmembrane region" description="Helical" evidence="8">
    <location>
        <begin position="302"/>
        <end position="324"/>
    </location>
</feature>
<evidence type="ECO:0000256" key="7">
    <source>
        <dbReference type="SAM" id="Coils"/>
    </source>
</evidence>
<keyword evidence="9" id="KW-0732">Signal</keyword>
<dbReference type="Proteomes" id="UP001597389">
    <property type="component" value="Unassembled WGS sequence"/>
</dbReference>
<evidence type="ECO:0000256" key="5">
    <source>
        <dbReference type="ARBA" id="ARBA00022989"/>
    </source>
</evidence>
<dbReference type="SUPFAM" id="SSF82689">
    <property type="entry name" value="Mechanosensitive channel protein MscS (YggB), C-terminal domain"/>
    <property type="match status" value="1"/>
</dbReference>
<feature type="domain" description="Mechanosensitive ion channel MscS C-terminal" evidence="12">
    <location>
        <begin position="761"/>
        <end position="843"/>
    </location>
</feature>
<feature type="domain" description="Mechanosensitive ion channel transmembrane helices 2/3" evidence="13">
    <location>
        <begin position="644"/>
        <end position="685"/>
    </location>
</feature>
<feature type="transmembrane region" description="Helical" evidence="8">
    <location>
        <begin position="414"/>
        <end position="434"/>
    </location>
</feature>
<evidence type="ECO:0000256" key="4">
    <source>
        <dbReference type="ARBA" id="ARBA00022692"/>
    </source>
</evidence>
<reference evidence="15" key="1">
    <citation type="journal article" date="2019" name="Int. J. Syst. Evol. Microbiol.">
        <title>The Global Catalogue of Microorganisms (GCM) 10K type strain sequencing project: providing services to taxonomists for standard genome sequencing and annotation.</title>
        <authorList>
            <consortium name="The Broad Institute Genomics Platform"/>
            <consortium name="The Broad Institute Genome Sequencing Center for Infectious Disease"/>
            <person name="Wu L."/>
            <person name="Ma J."/>
        </authorList>
    </citation>
    <scope>NUCLEOTIDE SEQUENCE [LARGE SCALE GENOMIC DNA]</scope>
    <source>
        <strain evidence="15">CCUG 57942</strain>
    </source>
</reference>
<dbReference type="InterPro" id="IPR052702">
    <property type="entry name" value="MscS-like_channel"/>
</dbReference>
<sequence length="869" mass="96087">MATTSQHPTQIQAYLLFFLFLLSPPLIAQSADTPNSAPSSAQVSIELQTQHDAARKQLAQTQSQLDRVNDYRSNAEKRIKLIESADLRIDAKTGQLLRQQRLSLPTTYSLRKQLKQVNIETTNAEIELLDLTETPPPLVASPEPHSPPTLVNQYQAYITTLRQLSEATKTTLNATENYTNYLDERLLWIPSAQPINSSDFTTELDAIASIFSKQSLGELSDGLLKDCKNFPILWIIATLAFTLLLAVQSKAKRSIETLAVHVQDRHCDSIKPSLLALFVTLVRSQVLPVALIFLAWRSPSPHSWSIGFSIAALSLSFLSFLKSLSVSHGLLDAHIETDKHKLKRIYFHSTWALYTIPIFLFLAFALPAATAQPAGRISFILAMFLSIAFTHSLLLPKKQLLAFENTPSWALKLLYFIGLALPLFFILAYAIGYIDSVQTLFTDTIISITLVGATALFASLCYRWILVARRNFAKHQARKKYQALRAAETNNTEESPPSLEELEATEVDITAVTHQTRRIVRFLTVIIIVFGLWNIWKPVLPALGALDKVSIVQAPVSSEPASHTTTSDPATPITDIAKTASGSNATTTDDSHFFHKGISLGDIFGVIIIVTFTLVAARNIPGLLELSVLRKLNLSPGGNYAITTVLRYGLIATGGLAAFAQVGVSWGSVKWLAAAVTLGIGFGLQEIFANFVAGIIILFERPIRLGDIVTIGDITGRVSQIKIRATTIKQFNNRELLVPNKEFITGQLINWSLADNMQRFEIPVGIAYGSDTQKATDILTKIVHDHPRVLDDPAPSVLFQAFGASSLDFILRGFVNHYDDLIETRSNLHYQIDAAFRDADIEIAFPQTDIHIRSLPEPLQVIHNQAQDD</sequence>
<organism evidence="14 15">
    <name type="scientific">Rubritalea tangerina</name>
    <dbReference type="NCBI Taxonomy" id="430798"/>
    <lineage>
        <taxon>Bacteria</taxon>
        <taxon>Pseudomonadati</taxon>
        <taxon>Verrucomicrobiota</taxon>
        <taxon>Verrucomicrobiia</taxon>
        <taxon>Verrucomicrobiales</taxon>
        <taxon>Rubritaleaceae</taxon>
        <taxon>Rubritalea</taxon>
    </lineage>
</organism>
<dbReference type="PANTHER" id="PTHR30347:SF1">
    <property type="entry name" value="MECHANOSENSITIVE CHANNEL MSCK"/>
    <property type="match status" value="1"/>
</dbReference>
<feature type="transmembrane region" description="Helical" evidence="8">
    <location>
        <begin position="645"/>
        <end position="666"/>
    </location>
</feature>
<dbReference type="InterPro" id="IPR011066">
    <property type="entry name" value="MscS_channel_C_sf"/>
</dbReference>
<dbReference type="EMBL" id="JBHUJB010000020">
    <property type="protein sequence ID" value="MFD2158066.1"/>
    <property type="molecule type" value="Genomic_DNA"/>
</dbReference>
<dbReference type="RefSeq" id="WP_377177517.1">
    <property type="nucleotide sequence ID" value="NZ_JBHUJB010000020.1"/>
</dbReference>
<dbReference type="Pfam" id="PF12794">
    <property type="entry name" value="MscS_TM"/>
    <property type="match status" value="1"/>
</dbReference>
<dbReference type="SUPFAM" id="SSF82861">
    <property type="entry name" value="Mechanosensitive channel protein MscS (YggB), transmembrane region"/>
    <property type="match status" value="1"/>
</dbReference>
<feature type="transmembrane region" description="Helical" evidence="8">
    <location>
        <begin position="374"/>
        <end position="394"/>
    </location>
</feature>
<feature type="transmembrane region" description="Helical" evidence="8">
    <location>
        <begin position="446"/>
        <end position="466"/>
    </location>
</feature>
<dbReference type="Pfam" id="PF21082">
    <property type="entry name" value="MS_channel_3rd"/>
    <property type="match status" value="1"/>
</dbReference>
<accession>A0ABW4Z7W0</accession>
<feature type="signal peptide" evidence="9">
    <location>
        <begin position="1"/>
        <end position="28"/>
    </location>
</feature>
<evidence type="ECO:0000256" key="3">
    <source>
        <dbReference type="ARBA" id="ARBA00022475"/>
    </source>
</evidence>
<feature type="transmembrane region" description="Helical" evidence="8">
    <location>
        <begin position="274"/>
        <end position="296"/>
    </location>
</feature>
<dbReference type="Gene3D" id="3.30.70.100">
    <property type="match status" value="1"/>
</dbReference>
<proteinExistence type="inferred from homology"/>
<gene>
    <name evidence="14" type="ORF">ACFSW8_04050</name>
</gene>
<evidence type="ECO:0000259" key="10">
    <source>
        <dbReference type="Pfam" id="PF00924"/>
    </source>
</evidence>
<dbReference type="Gene3D" id="2.30.30.60">
    <property type="match status" value="1"/>
</dbReference>